<dbReference type="AlphaFoldDB" id="A0A8H4QG50"/>
<dbReference type="EMBL" id="JAACJL010000059">
    <property type="protein sequence ID" value="KAF4610071.1"/>
    <property type="molecule type" value="Genomic_DNA"/>
</dbReference>
<protein>
    <recommendedName>
        <fullName evidence="3">F-box domain-containing protein</fullName>
    </recommendedName>
</protein>
<gene>
    <name evidence="1" type="ORF">D9613_010465</name>
</gene>
<reference evidence="1 2" key="1">
    <citation type="submission" date="2019-12" db="EMBL/GenBank/DDBJ databases">
        <authorList>
            <person name="Floudas D."/>
            <person name="Bentzer J."/>
            <person name="Ahren D."/>
            <person name="Johansson T."/>
            <person name="Persson P."/>
            <person name="Tunlid A."/>
        </authorList>
    </citation>
    <scope>NUCLEOTIDE SEQUENCE [LARGE SCALE GENOMIC DNA]</scope>
    <source>
        <strain evidence="1 2">CBS 102.39</strain>
    </source>
</reference>
<comment type="caution">
    <text evidence="1">The sequence shown here is derived from an EMBL/GenBank/DDBJ whole genome shotgun (WGS) entry which is preliminary data.</text>
</comment>
<name>A0A8H4QG50_9AGAR</name>
<evidence type="ECO:0000313" key="1">
    <source>
        <dbReference type="EMBL" id="KAF4610071.1"/>
    </source>
</evidence>
<accession>A0A8H4QG50</accession>
<evidence type="ECO:0008006" key="3">
    <source>
        <dbReference type="Google" id="ProtNLM"/>
    </source>
</evidence>
<dbReference type="Proteomes" id="UP000521872">
    <property type="component" value="Unassembled WGS sequence"/>
</dbReference>
<organism evidence="1 2">
    <name type="scientific">Agrocybe pediades</name>
    <dbReference type="NCBI Taxonomy" id="84607"/>
    <lineage>
        <taxon>Eukaryota</taxon>
        <taxon>Fungi</taxon>
        <taxon>Dikarya</taxon>
        <taxon>Basidiomycota</taxon>
        <taxon>Agaricomycotina</taxon>
        <taxon>Agaricomycetes</taxon>
        <taxon>Agaricomycetidae</taxon>
        <taxon>Agaricales</taxon>
        <taxon>Agaricineae</taxon>
        <taxon>Strophariaceae</taxon>
        <taxon>Agrocybe</taxon>
    </lineage>
</organism>
<dbReference type="Gene3D" id="3.80.10.10">
    <property type="entry name" value="Ribonuclease Inhibitor"/>
    <property type="match status" value="1"/>
</dbReference>
<keyword evidence="2" id="KW-1185">Reference proteome</keyword>
<dbReference type="InterPro" id="IPR032675">
    <property type="entry name" value="LRR_dom_sf"/>
</dbReference>
<sequence length="485" mass="56163">MPVLNEDILHHVVTYISSEELQRINSCNPVFYEAWMKSRYRSLTFVKRDKEMKRLLQHLSDPNVAYHVKKIELRPWLVQPRDKTPQSKTENTIVKVLKVFDPHYTKKKADHRLQKRLGKDKHRVLTAFKQMHRLEEYSIDWDDTVGHHPEFFKAFLAPALENWSDQLVCLTVKVPPRMLDALARVRLSKLETFIYHFCTGHLSSKEIADTHDGFIVFVNNLKDSLESLTFASTYTSQELDISRVFRKLGHFPKLKKVTLSIPFDGGHLSNPMTFVHFLERHRSMLREINLSTSRCCVRNKPGDPEYINWIQRILGSIQTPFPQLQTLAVALRPLRAPLDVLIRFLNMHAGTISSLVLTERALNFAELANLFDDDLFAESLEMLQLKTDEFSAFFLSRIATMFPHLKTLKVECNRLVYHELRNRAGVPGLGNSEFSANLEDFAHSFAAVWGLQHLAVGPFDSAQELDFKQAMKKYLPQVHVTHFIS</sequence>
<proteinExistence type="predicted"/>
<evidence type="ECO:0000313" key="2">
    <source>
        <dbReference type="Proteomes" id="UP000521872"/>
    </source>
</evidence>